<keyword evidence="1" id="KW-1133">Transmembrane helix</keyword>
<feature type="transmembrane region" description="Helical" evidence="1">
    <location>
        <begin position="107"/>
        <end position="130"/>
    </location>
</feature>
<evidence type="ECO:0000256" key="1">
    <source>
        <dbReference type="SAM" id="Phobius"/>
    </source>
</evidence>
<evidence type="ECO:0000313" key="3">
    <source>
        <dbReference type="Proteomes" id="UP000219573"/>
    </source>
</evidence>
<gene>
    <name evidence="2" type="ORF">SAMN06265827_10378</name>
</gene>
<reference evidence="3" key="1">
    <citation type="submission" date="2017-09" db="EMBL/GenBank/DDBJ databases">
        <authorList>
            <person name="Varghese N."/>
            <person name="Submissions S."/>
        </authorList>
    </citation>
    <scope>NUCLEOTIDE SEQUENCE [LARGE SCALE GENOMIC DNA]</scope>
    <source>
        <strain evidence="3">MSL47</strain>
    </source>
</reference>
<proteinExistence type="predicted"/>
<feature type="transmembrane region" description="Helical" evidence="1">
    <location>
        <begin position="28"/>
        <end position="51"/>
    </location>
</feature>
<dbReference type="OrthoDB" id="9814991at2"/>
<keyword evidence="3" id="KW-1185">Reference proteome</keyword>
<dbReference type="EMBL" id="OBDZ01000003">
    <property type="protein sequence ID" value="SNY15685.1"/>
    <property type="molecule type" value="Genomic_DNA"/>
</dbReference>
<keyword evidence="1" id="KW-0472">Membrane</keyword>
<keyword evidence="1" id="KW-0812">Transmembrane</keyword>
<dbReference type="RefSeq" id="WP_097016550.1">
    <property type="nucleotide sequence ID" value="NZ_OBDZ01000003.1"/>
</dbReference>
<organism evidence="2 3">
    <name type="scientific">Orenia metallireducens</name>
    <dbReference type="NCBI Taxonomy" id="1413210"/>
    <lineage>
        <taxon>Bacteria</taxon>
        <taxon>Bacillati</taxon>
        <taxon>Bacillota</taxon>
        <taxon>Clostridia</taxon>
        <taxon>Halanaerobiales</taxon>
        <taxon>Halobacteroidaceae</taxon>
        <taxon>Orenia</taxon>
    </lineage>
</organism>
<sequence length="209" mass="24631">MGLGKLIGIHSPFYRICNMIYRLTILNFLWFFFSLPLITIGASTTALFHVIDKIIDDKSIYLFRDFWKSFKNNFVQSLLISAIIFIFIFILLMNILNINLLGSIAKVFIIVQFIALIELLILVIYVFPILSRYSLKTIEVLKMAFFMANRHLLTTILSLFIPIIIFFLVYLSQFFLFFSISLYSLMSMYIIKKVFNKYELKQLDSQINY</sequence>
<evidence type="ECO:0000313" key="2">
    <source>
        <dbReference type="EMBL" id="SNY15685.1"/>
    </source>
</evidence>
<dbReference type="AlphaFoldDB" id="A0A285FWQ7"/>
<accession>A0A285FWQ7</accession>
<name>A0A285FWQ7_9FIRM</name>
<dbReference type="Pfam" id="PF04854">
    <property type="entry name" value="DUF624"/>
    <property type="match status" value="1"/>
</dbReference>
<feature type="transmembrane region" description="Helical" evidence="1">
    <location>
        <begin position="151"/>
        <end position="168"/>
    </location>
</feature>
<feature type="transmembrane region" description="Helical" evidence="1">
    <location>
        <begin position="174"/>
        <end position="191"/>
    </location>
</feature>
<dbReference type="Proteomes" id="UP000219573">
    <property type="component" value="Unassembled WGS sequence"/>
</dbReference>
<feature type="transmembrane region" description="Helical" evidence="1">
    <location>
        <begin position="72"/>
        <end position="95"/>
    </location>
</feature>
<dbReference type="InterPro" id="IPR006938">
    <property type="entry name" value="DUF624"/>
</dbReference>
<protein>
    <submittedName>
        <fullName evidence="2">Uncharacterized membrane protein YesL</fullName>
    </submittedName>
</protein>